<comment type="caution">
    <text evidence="2">The sequence shown here is derived from an EMBL/GenBank/DDBJ whole genome shotgun (WGS) entry which is preliminary data.</text>
</comment>
<keyword evidence="1" id="KW-0732">Signal</keyword>
<sequence>MRRTAFLAARLPSLLLLGCCLVMLGTRGVAATYGPWDANDDLNEQHKGLLRFILSGDTAFWSRPEVATRIGFGTAPWRCVDRCTAQYYASAADCAPDCEDQTYCTPGGGARGDENTTCCALSLLDQSYDISQPPSATEPAWCSTYPSWGSAVRPSVCDFNAFTARNAQPPDGADDVNLAVSCSRLDVPTYSITGTRYRTDTAARIMYNNEVAQAAATTKNVVTRM</sequence>
<protein>
    <recommendedName>
        <fullName evidence="4">Pherophorin domain-containing protein</fullName>
    </recommendedName>
</protein>
<accession>A0A2J7ZMD1</accession>
<feature type="signal peptide" evidence="1">
    <location>
        <begin position="1"/>
        <end position="31"/>
    </location>
</feature>
<reference evidence="2 3" key="1">
    <citation type="journal article" date="2017" name="Mol. Biol. Evol.">
        <title>The 4-celled Tetrabaena socialis nuclear genome reveals the essential components for genetic control of cell number at the origin of multicellularity in the volvocine lineage.</title>
        <authorList>
            <person name="Featherston J."/>
            <person name="Arakaki Y."/>
            <person name="Hanschen E.R."/>
            <person name="Ferris P.J."/>
            <person name="Michod R.E."/>
            <person name="Olson B.J.S.C."/>
            <person name="Nozaki H."/>
            <person name="Durand P.M."/>
        </authorList>
    </citation>
    <scope>NUCLEOTIDE SEQUENCE [LARGE SCALE GENOMIC DNA]</scope>
    <source>
        <strain evidence="2 3">NIES-571</strain>
    </source>
</reference>
<evidence type="ECO:0000313" key="2">
    <source>
        <dbReference type="EMBL" id="PNH01426.1"/>
    </source>
</evidence>
<evidence type="ECO:0000256" key="1">
    <source>
        <dbReference type="SAM" id="SignalP"/>
    </source>
</evidence>
<feature type="chain" id="PRO_5014375305" description="Pherophorin domain-containing protein" evidence="1">
    <location>
        <begin position="32"/>
        <end position="225"/>
    </location>
</feature>
<proteinExistence type="predicted"/>
<name>A0A2J7ZMD1_9CHLO</name>
<dbReference type="Proteomes" id="UP000236333">
    <property type="component" value="Unassembled WGS sequence"/>
</dbReference>
<keyword evidence="3" id="KW-1185">Reference proteome</keyword>
<dbReference type="OrthoDB" id="538700at2759"/>
<dbReference type="EMBL" id="PGGS01000901">
    <property type="protein sequence ID" value="PNH01426.1"/>
    <property type="molecule type" value="Genomic_DNA"/>
</dbReference>
<gene>
    <name evidence="2" type="ORF">TSOC_012687</name>
</gene>
<dbReference type="AlphaFoldDB" id="A0A2J7ZMD1"/>
<organism evidence="2 3">
    <name type="scientific">Tetrabaena socialis</name>
    <dbReference type="NCBI Taxonomy" id="47790"/>
    <lineage>
        <taxon>Eukaryota</taxon>
        <taxon>Viridiplantae</taxon>
        <taxon>Chlorophyta</taxon>
        <taxon>core chlorophytes</taxon>
        <taxon>Chlorophyceae</taxon>
        <taxon>CS clade</taxon>
        <taxon>Chlamydomonadales</taxon>
        <taxon>Tetrabaenaceae</taxon>
        <taxon>Tetrabaena</taxon>
    </lineage>
</organism>
<evidence type="ECO:0000313" key="3">
    <source>
        <dbReference type="Proteomes" id="UP000236333"/>
    </source>
</evidence>
<evidence type="ECO:0008006" key="4">
    <source>
        <dbReference type="Google" id="ProtNLM"/>
    </source>
</evidence>